<dbReference type="eggNOG" id="KOG3519">
    <property type="taxonomic scope" value="Eukaryota"/>
</dbReference>
<feature type="compositionally biased region" description="Polar residues" evidence="3">
    <location>
        <begin position="547"/>
        <end position="573"/>
    </location>
</feature>
<dbReference type="RefSeq" id="XP_009649325.1">
    <property type="nucleotide sequence ID" value="XM_009651030.1"/>
</dbReference>
<feature type="compositionally biased region" description="Polar residues" evidence="3">
    <location>
        <begin position="519"/>
        <end position="528"/>
    </location>
</feature>
<organism evidence="5 6">
    <name type="scientific">Verticillium dahliae (strain VdLs.17 / ATCC MYA-4575 / FGSC 10137)</name>
    <name type="common">Verticillium wilt</name>
    <dbReference type="NCBI Taxonomy" id="498257"/>
    <lineage>
        <taxon>Eukaryota</taxon>
        <taxon>Fungi</taxon>
        <taxon>Dikarya</taxon>
        <taxon>Ascomycota</taxon>
        <taxon>Pezizomycotina</taxon>
        <taxon>Sordariomycetes</taxon>
        <taxon>Hypocreomycetidae</taxon>
        <taxon>Glomerellales</taxon>
        <taxon>Plectosphaerellaceae</taxon>
        <taxon>Verticillium</taxon>
    </lineage>
</organism>
<feature type="region of interest" description="Disordered" evidence="3">
    <location>
        <begin position="1828"/>
        <end position="1935"/>
    </location>
</feature>
<dbReference type="Gene3D" id="1.20.900.10">
    <property type="entry name" value="Dbl homology (DH) domain"/>
    <property type="match status" value="1"/>
</dbReference>
<feature type="compositionally biased region" description="Polar residues" evidence="3">
    <location>
        <begin position="956"/>
        <end position="972"/>
    </location>
</feature>
<feature type="compositionally biased region" description="Basic and acidic residues" evidence="3">
    <location>
        <begin position="1880"/>
        <end position="1892"/>
    </location>
</feature>
<dbReference type="InterPro" id="IPR000219">
    <property type="entry name" value="DH_dom"/>
</dbReference>
<feature type="domain" description="DH" evidence="4">
    <location>
        <begin position="1251"/>
        <end position="1473"/>
    </location>
</feature>
<keyword evidence="2" id="KW-0175">Coiled coil</keyword>
<feature type="coiled-coil region" evidence="2">
    <location>
        <begin position="663"/>
        <end position="690"/>
    </location>
</feature>
<dbReference type="Pfam" id="PF00621">
    <property type="entry name" value="RhoGEF"/>
    <property type="match status" value="1"/>
</dbReference>
<dbReference type="GO" id="GO:0005737">
    <property type="term" value="C:cytoplasm"/>
    <property type="evidence" value="ECO:0007669"/>
    <property type="project" value="InterPro"/>
</dbReference>
<gene>
    <name evidence="5" type="ORF">VDAG_08713</name>
</gene>
<dbReference type="InterPro" id="IPR004148">
    <property type="entry name" value="BAR_dom"/>
</dbReference>
<feature type="compositionally biased region" description="Basic and acidic residues" evidence="3">
    <location>
        <begin position="37"/>
        <end position="48"/>
    </location>
</feature>
<dbReference type="OrthoDB" id="10256089at2759"/>
<dbReference type="HOGENOM" id="CLU_001112_0_0_1"/>
<feature type="compositionally biased region" description="Polar residues" evidence="3">
    <location>
        <begin position="1195"/>
        <end position="1223"/>
    </location>
</feature>
<dbReference type="Gene3D" id="1.20.1270.60">
    <property type="entry name" value="Arfaptin homology (AH) domain/BAR domain"/>
    <property type="match status" value="1"/>
</dbReference>
<feature type="compositionally biased region" description="Low complexity" evidence="3">
    <location>
        <begin position="870"/>
        <end position="885"/>
    </location>
</feature>
<feature type="region of interest" description="Disordered" evidence="3">
    <location>
        <begin position="784"/>
        <end position="856"/>
    </location>
</feature>
<evidence type="ECO:0000313" key="6">
    <source>
        <dbReference type="Proteomes" id="UP000001611"/>
    </source>
</evidence>
<feature type="compositionally biased region" description="Polar residues" evidence="3">
    <location>
        <begin position="1798"/>
        <end position="1812"/>
    </location>
</feature>
<dbReference type="Proteomes" id="UP000001611">
    <property type="component" value="Chromosome 1"/>
</dbReference>
<evidence type="ECO:0000313" key="5">
    <source>
        <dbReference type="EMBL" id="EGY18379.1"/>
    </source>
</evidence>
<keyword evidence="6" id="KW-1185">Reference proteome</keyword>
<dbReference type="InParanoid" id="G2XEY1"/>
<dbReference type="SUPFAM" id="SSF48065">
    <property type="entry name" value="DBL homology domain (DH-domain)"/>
    <property type="match status" value="1"/>
</dbReference>
<feature type="compositionally biased region" description="Low complexity" evidence="3">
    <location>
        <begin position="507"/>
        <end position="518"/>
    </location>
</feature>
<feature type="region of interest" description="Disordered" evidence="3">
    <location>
        <begin position="1142"/>
        <end position="1239"/>
    </location>
</feature>
<feature type="compositionally biased region" description="Polar residues" evidence="3">
    <location>
        <begin position="1167"/>
        <end position="1184"/>
    </location>
</feature>
<dbReference type="CDD" id="cd07589">
    <property type="entry name" value="BAR_DNMBP"/>
    <property type="match status" value="1"/>
</dbReference>
<name>G2XEY1_VERDV</name>
<dbReference type="PANTHER" id="PTHR22834:SF20">
    <property type="entry name" value="SH3 DOMAIN-CONTAINING PROTEIN"/>
    <property type="match status" value="1"/>
</dbReference>
<dbReference type="PROSITE" id="PS50010">
    <property type="entry name" value="DH_2"/>
    <property type="match status" value="1"/>
</dbReference>
<feature type="region of interest" description="Disordered" evidence="3">
    <location>
        <begin position="155"/>
        <end position="376"/>
    </location>
</feature>
<feature type="compositionally biased region" description="Polar residues" evidence="3">
    <location>
        <begin position="1336"/>
        <end position="1351"/>
    </location>
</feature>
<feature type="compositionally biased region" description="Basic and acidic residues" evidence="3">
    <location>
        <begin position="1055"/>
        <end position="1064"/>
    </location>
</feature>
<feature type="region of interest" description="Disordered" evidence="3">
    <location>
        <begin position="691"/>
        <end position="748"/>
    </location>
</feature>
<feature type="region of interest" description="Disordered" evidence="3">
    <location>
        <begin position="868"/>
        <end position="1031"/>
    </location>
</feature>
<dbReference type="InterPro" id="IPR035899">
    <property type="entry name" value="DBL_dom_sf"/>
</dbReference>
<feature type="compositionally biased region" description="Low complexity" evidence="3">
    <location>
        <begin position="1080"/>
        <end position="1089"/>
    </location>
</feature>
<protein>
    <recommendedName>
        <fullName evidence="4">DH domain-containing protein</fullName>
    </recommendedName>
</protein>
<feature type="region of interest" description="Disordered" evidence="3">
    <location>
        <begin position="1328"/>
        <end position="1360"/>
    </location>
</feature>
<feature type="compositionally biased region" description="Acidic residues" evidence="3">
    <location>
        <begin position="1"/>
        <end position="12"/>
    </location>
</feature>
<feature type="compositionally biased region" description="Basic and acidic residues" evidence="3">
    <location>
        <begin position="915"/>
        <end position="950"/>
    </location>
</feature>
<accession>G2XEY1</accession>
<keyword evidence="1" id="KW-0344">Guanine-nucleotide releasing factor</keyword>
<evidence type="ECO:0000256" key="2">
    <source>
        <dbReference type="SAM" id="Coils"/>
    </source>
</evidence>
<dbReference type="CDD" id="cd00160">
    <property type="entry name" value="RhoGEF"/>
    <property type="match status" value="1"/>
</dbReference>
<feature type="compositionally biased region" description="Polar residues" evidence="3">
    <location>
        <begin position="1748"/>
        <end position="1757"/>
    </location>
</feature>
<dbReference type="SMART" id="SM00325">
    <property type="entry name" value="RhoGEF"/>
    <property type="match status" value="1"/>
</dbReference>
<reference evidence="5 6" key="1">
    <citation type="submission" date="2008-03" db="EMBL/GenBank/DDBJ databases">
        <title>The Genome Sequence of Verticillium dahliae VdLs.17.</title>
        <authorList>
            <consortium name="The Broad Institute Genome Sequencing Platform"/>
            <person name="Ma L.-J.J."/>
            <person name="Klosterman S.J."/>
            <person name="Subbarao K."/>
            <person name="Dobinson K."/>
            <person name="Veronese P."/>
            <person name="Kang S."/>
            <person name="Gold S.E."/>
            <person name="Young S."/>
            <person name="Jaffe D."/>
            <person name="Gnerre S."/>
            <person name="Berlin A."/>
            <person name="Heiman D."/>
            <person name="Hepburn T."/>
            <person name="Sykes S."/>
            <person name="Alvarado L."/>
            <person name="Kodira C.D."/>
            <person name="Lander E."/>
            <person name="Galagan J."/>
            <person name="Nusbaum C."/>
            <person name="Birren B."/>
        </authorList>
    </citation>
    <scope>NUCLEOTIDE SEQUENCE [LARGE SCALE GENOMIC DNA]</scope>
    <source>
        <strain evidence="6">VdLs.17 / ATCC MYA-4575 / FGSC 10137</strain>
    </source>
</reference>
<feature type="compositionally biased region" description="Basic and acidic residues" evidence="3">
    <location>
        <begin position="699"/>
        <end position="715"/>
    </location>
</feature>
<feature type="compositionally biased region" description="Polar residues" evidence="3">
    <location>
        <begin position="1006"/>
        <end position="1023"/>
    </location>
</feature>
<dbReference type="KEGG" id="vda:VDAG_08713"/>
<feature type="compositionally biased region" description="Polar residues" evidence="3">
    <location>
        <begin position="212"/>
        <end position="229"/>
    </location>
</feature>
<dbReference type="SUPFAM" id="SSF103657">
    <property type="entry name" value="BAR/IMD domain-like"/>
    <property type="match status" value="1"/>
</dbReference>
<feature type="compositionally biased region" description="Basic and acidic residues" evidence="3">
    <location>
        <begin position="840"/>
        <end position="856"/>
    </location>
</feature>
<dbReference type="OMA" id="DQVGWIW"/>
<dbReference type="GO" id="GO:0032955">
    <property type="term" value="P:regulation of division septum assembly"/>
    <property type="evidence" value="ECO:0007669"/>
    <property type="project" value="TreeGrafter"/>
</dbReference>
<feature type="compositionally biased region" description="Polar residues" evidence="3">
    <location>
        <begin position="447"/>
        <end position="457"/>
    </location>
</feature>
<feature type="region of interest" description="Disordered" evidence="3">
    <location>
        <begin position="1745"/>
        <end position="1813"/>
    </location>
</feature>
<dbReference type="Pfam" id="PF03114">
    <property type="entry name" value="BAR"/>
    <property type="match status" value="1"/>
</dbReference>
<dbReference type="STRING" id="498257.G2XEY1"/>
<proteinExistence type="predicted"/>
<dbReference type="GO" id="GO:0005085">
    <property type="term" value="F:guanyl-nucleotide exchange factor activity"/>
    <property type="evidence" value="ECO:0007669"/>
    <property type="project" value="UniProtKB-KW"/>
</dbReference>
<feature type="region of interest" description="Disordered" evidence="3">
    <location>
        <begin position="1047"/>
        <end position="1130"/>
    </location>
</feature>
<feature type="region of interest" description="Disordered" evidence="3">
    <location>
        <begin position="1"/>
        <end position="107"/>
    </location>
</feature>
<dbReference type="PANTHER" id="PTHR22834">
    <property type="entry name" value="NUCLEAR FUSION PROTEIN FUS2"/>
    <property type="match status" value="1"/>
</dbReference>
<feature type="compositionally biased region" description="Polar residues" evidence="3">
    <location>
        <begin position="597"/>
        <end position="607"/>
    </location>
</feature>
<dbReference type="InterPro" id="IPR027267">
    <property type="entry name" value="AH/BAR_dom_sf"/>
</dbReference>
<evidence type="ECO:0000256" key="3">
    <source>
        <dbReference type="SAM" id="MobiDB-lite"/>
    </source>
</evidence>
<dbReference type="GO" id="GO:0031991">
    <property type="term" value="P:regulation of actomyosin contractile ring contraction"/>
    <property type="evidence" value="ECO:0007669"/>
    <property type="project" value="TreeGrafter"/>
</dbReference>
<feature type="compositionally biased region" description="Basic residues" evidence="3">
    <location>
        <begin position="26"/>
        <end position="36"/>
    </location>
</feature>
<evidence type="ECO:0000256" key="1">
    <source>
        <dbReference type="ARBA" id="ARBA00022658"/>
    </source>
</evidence>
<feature type="compositionally biased region" description="Basic and acidic residues" evidence="3">
    <location>
        <begin position="1924"/>
        <end position="1935"/>
    </location>
</feature>
<feature type="compositionally biased region" description="Polar residues" evidence="3">
    <location>
        <begin position="413"/>
        <end position="427"/>
    </location>
</feature>
<sequence length="2013" mass="221942">MEDGFREEEDPLGTDTLRTASDRGRAHAHHAHHHPTHAVDGHHSYDKHDDDDDDDARHQDSLHRQHQHQQHTQAHTEYTYPVYDEPPELSPIDTPYTPGSRPVATQTTFDIDSLDPFAASVAFDSPTGDGIDGGIGSHVVAVVTPDDFYRDYRSASSTHYHHQHSRQPSSSSERAPMATSVPRPRDPASLRSNGNGTTAKHPPMPTALNGLRTATRSVSAPIDPSSTTGPKRLNNAARQPSVKDLTKKFDQGPPTAIPQLPVRTGIPSRPNKPATSSDKPLPTAPVGQRQSPYSTLRTSVDRNLTPDSAKATRSTQRTKFVAEDQTSNNSQSFASRIGKPRTPVALNAQPSQSTSTVSQKHSFQPTTASPNASPMIPQSQTLLFGEILPDQRDNHTLGHGIEGSGSRPRRTSESNVSSIRSAHQRTLSDPDLIEPSSPTDWYRIANDDTNGLQPQQTRHSKSHVRAQSDTPSIIPRKPPPPAVGATERSRAVSPSSRLPITVRKLASPTPSLSTSSPSGGNSRANSPPNLHRITPHGRPSRAASAQGYRSKTPTQSTRRAPPQGLTTPSNNGRLTPYGGEPVPKLSPPLRSSRPRQSVATATTTSSRMKALERARSPHYHATRNAQKSTEAPTRRRKISVGPVDFEQRREHIRLAYTKSIRDSQAREARLQAAERRKKELEVAARTKAALTASQAAANQDERTAHDHAAASDLDSRLLSPLKVPTGTECGEPSPTTLSPQPDVVKDSPTLGIPGSFPAGSPAIEFEEAPPSAISMATDVTEFDDEPQVFPPVQPDHGAASSGLGLALPDMPGSFTVSEADVPEDDERLGARTPPCEAPSTDEHVTYHDPFPREAVDDGHVSIKIAATDVPQQMPEEAPQMAEPQPDTASNSEAYKDEYEPLPYSSPSLETTVKILHRESDQFTKPERSSIADEPHDDSYYMSLDQHEARAFRTFVRQEQSQGESDKAQSPSRQGEHRHDTPLSYRIKEGLVSSRVSTCDSDAPDDTYQTTQDSLPTLDTSHSLTIPPPLPVASRYSHQSAWTDFSVESNDTADCSPRDSARHSDALPLPNPPFASDARYRSSPSGASSARHSELYGSEPSLLEMADGHSSPRSKEPQLPELDTGGGFSIPYLSDRLSRDFSSVPLPEYSPPPVPFSHTGSVKDSRRPPSSNYQPETRPGSTLVGSSRRPSEDLTRPTSNAHSIDHISLSTRDPSLGGQTLNDQTDPKVSLTGETDKEHSVPITKEQRRLQQRRNVIKELVDTEMVFVRDMNIVEEIYKGTAEACPKLDGKTSKIIFRNVDEIVAFHTAFLVQLKDAVAAVYIPQGRRSSAPKEASIKSNSTGSNSGAQSQTESDDAKDRTTTLGPLFQLNAEKMKIAHEGFLRNSDLAAKRLIQIQQDPTVQVWLNECHEVAKDLTAAWDLDSLLIKPMQRLTKYPNLILTILQHTPPDHPDRPALVAAKDTLEIAIIEINKTKKNFELVGQIVGRKRKESDVKAGFARAFGKRVDRLQATSTRIPEDPEYAKLHEKFGDDYLRLQVVLRDVEFYTRQVTSYVHEFLQYLSSMELVMRLQPGSYPEIESKWVQFNVSMRDIEKVALDQHLAQVRKQVIEPFELVIKAYGNPSLAMKKREKRRLDFERAEQIKKGGKTLDPKLKELVEQYDALNDTLIKELPQLSALTEKVGKICLENLVNIQAKWYSIWKDKVKVVLADTTSLPEMPDVVSTFQHDFKFAQEQLDTIGILHPEYKGRASQSTITTRASTEDGTPRNRPRPAELTPRNRGRSMNSEQVPALPTPEFKRSSGQFTLSPTSTVPSPHQYYYRDYYTNANATASGSGSGSGQRPSVPPSPRTEDSSPSLRAAGGYPLARPSTGRSYDSGGLPRESSDSSMHNRRDSNSTYNSGYPATEPKRYSGLFHSALPLPDSAEESQRSSRASSRERFPESSSYNVLWLAASLFEFNIETTKNEAGYPYLTYQAGEIFDVIAEKGELWLAKNQDDPREQVGWIWSKHFARLADS</sequence>
<feature type="region of interest" description="Disordered" evidence="3">
    <location>
        <begin position="391"/>
        <end position="640"/>
    </location>
</feature>
<feature type="compositionally biased region" description="Polar residues" evidence="3">
    <location>
        <begin position="288"/>
        <end position="334"/>
    </location>
</feature>
<feature type="compositionally biased region" description="Basic and acidic residues" evidence="3">
    <location>
        <begin position="973"/>
        <end position="988"/>
    </location>
</feature>
<evidence type="ECO:0000259" key="4">
    <source>
        <dbReference type="PROSITE" id="PS50010"/>
    </source>
</evidence>
<dbReference type="InterPro" id="IPR051492">
    <property type="entry name" value="Dynamin-Rho_GEF"/>
</dbReference>
<dbReference type="GeneID" id="20710176"/>
<feature type="compositionally biased region" description="Polar residues" evidence="3">
    <location>
        <begin position="348"/>
        <end position="376"/>
    </location>
</feature>
<dbReference type="EMBL" id="DS572716">
    <property type="protein sequence ID" value="EGY18379.1"/>
    <property type="molecule type" value="Genomic_DNA"/>
</dbReference>